<comment type="caution">
    <text evidence="8">The sequence shown here is derived from an EMBL/GenBank/DDBJ whole genome shotgun (WGS) entry which is preliminary data.</text>
</comment>
<keyword evidence="4 7" id="KW-0812">Transmembrane</keyword>
<evidence type="ECO:0000256" key="6">
    <source>
        <dbReference type="ARBA" id="ARBA00023136"/>
    </source>
</evidence>
<keyword evidence="6 7" id="KW-0472">Membrane</keyword>
<evidence type="ECO:0000256" key="5">
    <source>
        <dbReference type="ARBA" id="ARBA00022989"/>
    </source>
</evidence>
<reference evidence="8" key="1">
    <citation type="submission" date="2020-11" db="EMBL/GenBank/DDBJ databases">
        <authorList>
            <person name="Whiteford S."/>
        </authorList>
    </citation>
    <scope>NUCLEOTIDE SEQUENCE</scope>
</reference>
<gene>
    <name evidence="8" type="ORF">PLXY2_LOCUS8333</name>
</gene>
<dbReference type="InterPro" id="IPR050895">
    <property type="entry name" value="XK-related_scramblase"/>
</dbReference>
<organism evidence="8 9">
    <name type="scientific">Plutella xylostella</name>
    <name type="common">Diamondback moth</name>
    <name type="synonym">Plutella maculipennis</name>
    <dbReference type="NCBI Taxonomy" id="51655"/>
    <lineage>
        <taxon>Eukaryota</taxon>
        <taxon>Metazoa</taxon>
        <taxon>Ecdysozoa</taxon>
        <taxon>Arthropoda</taxon>
        <taxon>Hexapoda</taxon>
        <taxon>Insecta</taxon>
        <taxon>Pterygota</taxon>
        <taxon>Neoptera</taxon>
        <taxon>Endopterygota</taxon>
        <taxon>Lepidoptera</taxon>
        <taxon>Glossata</taxon>
        <taxon>Ditrysia</taxon>
        <taxon>Yponomeutoidea</taxon>
        <taxon>Plutellidae</taxon>
        <taxon>Plutella</taxon>
    </lineage>
</organism>
<feature type="transmembrane region" description="Helical" evidence="7">
    <location>
        <begin position="50"/>
        <end position="74"/>
    </location>
</feature>
<comment type="subcellular location">
    <subcellularLocation>
        <location evidence="1">Cell membrane</location>
        <topology evidence="1">Multi-pass membrane protein</topology>
    </subcellularLocation>
    <subcellularLocation>
        <location evidence="7">Membrane</location>
        <topology evidence="7">Multi-pass membrane protein</topology>
    </subcellularLocation>
</comment>
<feature type="transmembrane region" description="Helical" evidence="7">
    <location>
        <begin position="168"/>
        <end position="188"/>
    </location>
</feature>
<keyword evidence="5 7" id="KW-1133">Transmembrane helix</keyword>
<evidence type="ECO:0000313" key="9">
    <source>
        <dbReference type="Proteomes" id="UP000653454"/>
    </source>
</evidence>
<sequence>MRCDGGGAMAEFLPLCDVLFNVISLAGYFCDVVFDVVMAYALLERGHSGAAAAAASIVLASLVVSQVLSLRWHLHVWAARGGAGRAAPWLPVALHCLQLGVLWRYAKLFVPNDLRHVKHQVRDLCMLRLVHAFCSAAPMLLLQLHVLLSAPPELPDEPRLEPAANKSFAQLNVISASLSLFSVCWALASFSKNVRLRHVHRLVLTWLGVIFQRMVYKATLAPHRNSVKKQTAKRKTRRRTSKATALALSLPDCIPIAWLWFVRSLVSIVSLNVISASLSLFSVCWALASFSKNVRLRHVHRLVLTWLGVIFQYPVGLRKAVYIQLQLMQSRYPVPLSSVENPERAKTSSCGTQYSVDMSYIYILL</sequence>
<evidence type="ECO:0000256" key="7">
    <source>
        <dbReference type="RuleBase" id="RU910716"/>
    </source>
</evidence>
<feature type="transmembrane region" description="Helical" evidence="7">
    <location>
        <begin position="268"/>
        <end position="288"/>
    </location>
</feature>
<dbReference type="PANTHER" id="PTHR16024">
    <property type="entry name" value="XK-RELATED PROTEIN"/>
    <property type="match status" value="1"/>
</dbReference>
<evidence type="ECO:0000313" key="8">
    <source>
        <dbReference type="EMBL" id="CAG9124862.1"/>
    </source>
</evidence>
<evidence type="ECO:0000256" key="3">
    <source>
        <dbReference type="ARBA" id="ARBA00022475"/>
    </source>
</evidence>
<protein>
    <recommendedName>
        <fullName evidence="7">XK-related protein</fullName>
    </recommendedName>
</protein>
<dbReference type="EMBL" id="CAJHNJ030000030">
    <property type="protein sequence ID" value="CAG9124862.1"/>
    <property type="molecule type" value="Genomic_DNA"/>
</dbReference>
<dbReference type="PANTHER" id="PTHR16024:SF4">
    <property type="entry name" value="XK-RELATED PROTEIN"/>
    <property type="match status" value="1"/>
</dbReference>
<feature type="transmembrane region" description="Helical" evidence="7">
    <location>
        <begin position="243"/>
        <end position="262"/>
    </location>
</feature>
<feature type="transmembrane region" description="Helical" evidence="7">
    <location>
        <begin position="127"/>
        <end position="148"/>
    </location>
</feature>
<dbReference type="Pfam" id="PF09815">
    <property type="entry name" value="XK-related"/>
    <property type="match status" value="2"/>
</dbReference>
<dbReference type="Proteomes" id="UP000653454">
    <property type="component" value="Unassembled WGS sequence"/>
</dbReference>
<evidence type="ECO:0000256" key="1">
    <source>
        <dbReference type="ARBA" id="ARBA00004651"/>
    </source>
</evidence>
<evidence type="ECO:0000256" key="4">
    <source>
        <dbReference type="ARBA" id="ARBA00022692"/>
    </source>
</evidence>
<accession>A0A8S4FA82</accession>
<keyword evidence="9" id="KW-1185">Reference proteome</keyword>
<feature type="transmembrane region" description="Helical" evidence="7">
    <location>
        <begin position="18"/>
        <end position="43"/>
    </location>
</feature>
<name>A0A8S4FA82_PLUXY</name>
<comment type="similarity">
    <text evidence="2 7">Belongs to the XK family.</text>
</comment>
<proteinExistence type="inferred from homology"/>
<evidence type="ECO:0000256" key="2">
    <source>
        <dbReference type="ARBA" id="ARBA00008789"/>
    </source>
</evidence>
<dbReference type="InterPro" id="IPR018629">
    <property type="entry name" value="XK-rel"/>
</dbReference>
<keyword evidence="3" id="KW-1003">Cell membrane</keyword>
<dbReference type="AlphaFoldDB" id="A0A8S4FA82"/>
<dbReference type="GO" id="GO:0005886">
    <property type="term" value="C:plasma membrane"/>
    <property type="evidence" value="ECO:0007669"/>
    <property type="project" value="UniProtKB-SubCell"/>
</dbReference>